<organism evidence="2 3">
    <name type="scientific">Musa acuminata subsp. malaccensis</name>
    <name type="common">Wild banana</name>
    <name type="synonym">Musa malaccensis</name>
    <dbReference type="NCBI Taxonomy" id="214687"/>
    <lineage>
        <taxon>Eukaryota</taxon>
        <taxon>Viridiplantae</taxon>
        <taxon>Streptophyta</taxon>
        <taxon>Embryophyta</taxon>
        <taxon>Tracheophyta</taxon>
        <taxon>Spermatophyta</taxon>
        <taxon>Magnoliopsida</taxon>
        <taxon>Liliopsida</taxon>
        <taxon>Zingiberales</taxon>
        <taxon>Musaceae</taxon>
        <taxon>Musa</taxon>
    </lineage>
</organism>
<gene>
    <name evidence="1" type="ORF">GSMUA_320830.1</name>
</gene>
<dbReference type="AlphaFoldDB" id="A0A804KXG3"/>
<sequence>MCRACHGEEDGEREPSFCMGINFPWGLGNHGGACWRAAVDYETHTSHALPRTSYTMHVTGT</sequence>
<protein>
    <submittedName>
        <fullName evidence="1">(wild Malaysian banana) hypothetical protein</fullName>
    </submittedName>
</protein>
<keyword evidence="3" id="KW-1185">Reference proteome</keyword>
<reference evidence="1" key="1">
    <citation type="submission" date="2021-03" db="EMBL/GenBank/DDBJ databases">
        <authorList>
            <consortium name="Genoscope - CEA"/>
            <person name="William W."/>
        </authorList>
    </citation>
    <scope>NUCLEOTIDE SEQUENCE</scope>
    <source>
        <strain evidence="1">Doubled-haploid Pahang</strain>
    </source>
</reference>
<proteinExistence type="predicted"/>
<dbReference type="EnsemblPlants" id="Ma10_t17890.1">
    <property type="protein sequence ID" value="Ma10_p17890.1"/>
    <property type="gene ID" value="Ma10_g17890"/>
</dbReference>
<dbReference type="EMBL" id="HG996476">
    <property type="protein sequence ID" value="CAG1853857.1"/>
    <property type="molecule type" value="Genomic_DNA"/>
</dbReference>
<evidence type="ECO:0000313" key="2">
    <source>
        <dbReference type="EnsemblPlants" id="Ma10_p17890.1"/>
    </source>
</evidence>
<accession>A0A804KXG3</accession>
<dbReference type="InParanoid" id="A0A804KXG3"/>
<name>A0A804KXG3_MUSAM</name>
<dbReference type="Proteomes" id="UP000012960">
    <property type="component" value="Unplaced"/>
</dbReference>
<evidence type="ECO:0000313" key="3">
    <source>
        <dbReference type="Proteomes" id="UP000012960"/>
    </source>
</evidence>
<evidence type="ECO:0000313" key="1">
    <source>
        <dbReference type="EMBL" id="CAG1853857.1"/>
    </source>
</evidence>
<dbReference type="Gramene" id="Ma10_t17890.1">
    <property type="protein sequence ID" value="Ma10_p17890.1"/>
    <property type="gene ID" value="Ma10_g17890"/>
</dbReference>
<reference evidence="2" key="2">
    <citation type="submission" date="2021-05" db="UniProtKB">
        <authorList>
            <consortium name="EnsemblPlants"/>
        </authorList>
    </citation>
    <scope>IDENTIFICATION</scope>
    <source>
        <strain evidence="2">subsp. malaccensis</strain>
    </source>
</reference>